<proteinExistence type="predicted"/>
<evidence type="ECO:0000313" key="3">
    <source>
        <dbReference type="Proteomes" id="UP000053890"/>
    </source>
</evidence>
<dbReference type="AlphaFoldDB" id="A0A0P9GHP0"/>
<dbReference type="GO" id="GO:0030674">
    <property type="term" value="F:protein-macromolecule adaptor activity"/>
    <property type="evidence" value="ECO:0007669"/>
    <property type="project" value="TreeGrafter"/>
</dbReference>
<organism evidence="2 3">
    <name type="scientific">Rhodotorula graminis (strain WP1)</name>
    <dbReference type="NCBI Taxonomy" id="578459"/>
    <lineage>
        <taxon>Eukaryota</taxon>
        <taxon>Fungi</taxon>
        <taxon>Dikarya</taxon>
        <taxon>Basidiomycota</taxon>
        <taxon>Pucciniomycotina</taxon>
        <taxon>Microbotryomycetes</taxon>
        <taxon>Sporidiobolales</taxon>
        <taxon>Sporidiobolaceae</taxon>
        <taxon>Rhodotorula</taxon>
    </lineage>
</organism>
<feature type="region of interest" description="Disordered" evidence="1">
    <location>
        <begin position="108"/>
        <end position="127"/>
    </location>
</feature>
<evidence type="ECO:0000256" key="1">
    <source>
        <dbReference type="SAM" id="MobiDB-lite"/>
    </source>
</evidence>
<dbReference type="Proteomes" id="UP000053890">
    <property type="component" value="Unassembled WGS sequence"/>
</dbReference>
<feature type="compositionally biased region" description="Gly residues" evidence="1">
    <location>
        <begin position="151"/>
        <end position="160"/>
    </location>
</feature>
<sequence>MPPFRPTHDQPVTLAQLRLLEPELLVGEIGRLENSIAHLERSNDELAAFVRGDDGDELDDDTRREFEDSVKENEETIARQHERIAMIRVALEEQVGVDASNPHYAVAQASAASRAPPPAAALEGGEHGEVMGVAAASSTTAAGAAPSRTGGVNGVSGRAGGGEDDDDGMYL</sequence>
<dbReference type="OrthoDB" id="548474at2759"/>
<feature type="region of interest" description="Disordered" evidence="1">
    <location>
        <begin position="137"/>
        <end position="171"/>
    </location>
</feature>
<dbReference type="RefSeq" id="XP_018268520.1">
    <property type="nucleotide sequence ID" value="XM_018414889.1"/>
</dbReference>
<feature type="compositionally biased region" description="Low complexity" evidence="1">
    <location>
        <begin position="137"/>
        <end position="150"/>
    </location>
</feature>
<dbReference type="GO" id="GO:0070682">
    <property type="term" value="P:proteasome regulatory particle assembly"/>
    <property type="evidence" value="ECO:0007669"/>
    <property type="project" value="InterPro"/>
</dbReference>
<keyword evidence="3" id="KW-1185">Reference proteome</keyword>
<evidence type="ECO:0000313" key="2">
    <source>
        <dbReference type="EMBL" id="KPV72471.1"/>
    </source>
</evidence>
<dbReference type="PANTHER" id="PTHR40422">
    <property type="entry name" value="TRANSLATION MACHINERY-ASSOCIATED PROTEIN 17"/>
    <property type="match status" value="1"/>
</dbReference>
<reference evidence="2 3" key="1">
    <citation type="journal article" date="2015" name="Front. Microbiol.">
        <title>Genome sequence of the plant growth promoting endophytic yeast Rhodotorula graminis WP1.</title>
        <authorList>
            <person name="Firrincieli A."/>
            <person name="Otillar R."/>
            <person name="Salamov A."/>
            <person name="Schmutz J."/>
            <person name="Khan Z."/>
            <person name="Redman R.S."/>
            <person name="Fleck N.D."/>
            <person name="Lindquist E."/>
            <person name="Grigoriev I.V."/>
            <person name="Doty S.L."/>
        </authorList>
    </citation>
    <scope>NUCLEOTIDE SEQUENCE [LARGE SCALE GENOMIC DNA]</scope>
    <source>
        <strain evidence="2 3">WP1</strain>
    </source>
</reference>
<dbReference type="GeneID" id="28975337"/>
<dbReference type="EMBL" id="KQ474087">
    <property type="protein sequence ID" value="KPV72471.1"/>
    <property type="molecule type" value="Genomic_DNA"/>
</dbReference>
<accession>A0A0P9GHP0</accession>
<dbReference type="PANTHER" id="PTHR40422:SF1">
    <property type="entry name" value="TRANSLATION MACHINERY-ASSOCIATED PROTEIN 17"/>
    <property type="match status" value="1"/>
</dbReference>
<dbReference type="InterPro" id="IPR038966">
    <property type="entry name" value="TMA17"/>
</dbReference>
<dbReference type="STRING" id="578459.A0A0P9GHP0"/>
<protein>
    <submittedName>
        <fullName evidence="2">Uncharacterized protein</fullName>
    </submittedName>
</protein>
<gene>
    <name evidence="2" type="ORF">RHOBADRAFT_46925</name>
</gene>
<feature type="compositionally biased region" description="Acidic residues" evidence="1">
    <location>
        <begin position="162"/>
        <end position="171"/>
    </location>
</feature>
<name>A0A0P9GHP0_RHOGW</name>